<evidence type="ECO:0000256" key="2">
    <source>
        <dbReference type="SAM" id="SignalP"/>
    </source>
</evidence>
<evidence type="ECO:0000256" key="1">
    <source>
        <dbReference type="SAM" id="MobiDB-lite"/>
    </source>
</evidence>
<evidence type="ECO:0000313" key="3">
    <source>
        <dbReference type="EMBL" id="AZG79126.1"/>
    </source>
</evidence>
<reference evidence="4 6" key="2">
    <citation type="journal article" date="2021" name="AMB Express">
        <title>Isolation and characterisation of Methylocystis spp. for poly-3-hydroxybutyrate production using waste methane feedstocks.</title>
        <authorList>
            <person name="Rumah B.L."/>
            <person name="Stead C.E."/>
            <person name="Claxton Stevens B.H."/>
            <person name="Minton N.P."/>
            <person name="Grosse-Honebrink A."/>
            <person name="Zhang Y."/>
        </authorList>
    </citation>
    <scope>NUCLEOTIDE SEQUENCE [LARGE SCALE GENOMIC DNA]</scope>
    <source>
        <strain evidence="4 6">BRCS1</strain>
        <plasmid evidence="4 6">unnamed2</plasmid>
    </source>
</reference>
<name>A0A3G8MBD0_9HYPH</name>
<evidence type="ECO:0000313" key="6">
    <source>
        <dbReference type="Proteomes" id="UP000424673"/>
    </source>
</evidence>
<sequence>MEKLLVIIVSLATAFLASPIAFGQDQGETSGPMTGKPVKPSGAVQKENPSIPHTQKKNIATPSATSAGEPGVEGKKGTQSGKEATPPQ</sequence>
<feature type="region of interest" description="Disordered" evidence="1">
    <location>
        <begin position="19"/>
        <end position="88"/>
    </location>
</feature>
<reference evidence="3 5" key="1">
    <citation type="submission" date="2018-11" db="EMBL/GenBank/DDBJ databases">
        <title>Genome squencing of methanotrophic bacteria isolated from alkaline groundwater in Korea.</title>
        <authorList>
            <person name="Nguyen L.N."/>
        </authorList>
    </citation>
    <scope>NUCLEOTIDE SEQUENCE [LARGE SCALE GENOMIC DNA]</scope>
    <source>
        <strain evidence="3 5">GW6</strain>
        <plasmid evidence="5">pgw6_2</plasmid>
        <plasmid evidence="3">pGW6_2</plasmid>
    </source>
</reference>
<feature type="chain" id="PRO_5043388764" description="Cell envelope biogenesis protein TolA" evidence="2">
    <location>
        <begin position="24"/>
        <end position="88"/>
    </location>
</feature>
<protein>
    <recommendedName>
        <fullName evidence="7">Cell envelope biogenesis protein TolA</fullName>
    </recommendedName>
</protein>
<organism evidence="3 5">
    <name type="scientific">Methylocystis rosea</name>
    <dbReference type="NCBI Taxonomy" id="173366"/>
    <lineage>
        <taxon>Bacteria</taxon>
        <taxon>Pseudomonadati</taxon>
        <taxon>Pseudomonadota</taxon>
        <taxon>Alphaproteobacteria</taxon>
        <taxon>Hyphomicrobiales</taxon>
        <taxon>Methylocystaceae</taxon>
        <taxon>Methylocystis</taxon>
    </lineage>
</organism>
<dbReference type="EMBL" id="CP034088">
    <property type="protein sequence ID" value="AZG79126.1"/>
    <property type="molecule type" value="Genomic_DNA"/>
</dbReference>
<dbReference type="KEGG" id="mros:EHO51_20300"/>
<keyword evidence="3" id="KW-0614">Plasmid</keyword>
<geneLocation type="plasmid" evidence="4 6">
    <name>unnamed2</name>
</geneLocation>
<feature type="compositionally biased region" description="Polar residues" evidence="1">
    <location>
        <begin position="47"/>
        <end position="66"/>
    </location>
</feature>
<proteinExistence type="predicted"/>
<evidence type="ECO:0000313" key="4">
    <source>
        <dbReference type="EMBL" id="QGM96010.1"/>
    </source>
</evidence>
<evidence type="ECO:0000313" key="5">
    <source>
        <dbReference type="Proteomes" id="UP000273982"/>
    </source>
</evidence>
<dbReference type="AlphaFoldDB" id="A0A3G8MBD0"/>
<geneLocation type="plasmid" evidence="5">
    <name>pgw6_2</name>
</geneLocation>
<geneLocation type="plasmid" evidence="3">
    <name>pGW6_2</name>
</geneLocation>
<dbReference type="EMBL" id="CP044330">
    <property type="protein sequence ID" value="QGM96010.1"/>
    <property type="molecule type" value="Genomic_DNA"/>
</dbReference>
<dbReference type="Proteomes" id="UP000273982">
    <property type="component" value="Plasmid pGW6_2"/>
</dbReference>
<accession>A0A3G8MBD0</accession>
<dbReference type="RefSeq" id="WP_124740585.1">
    <property type="nucleotide sequence ID" value="NZ_CP034088.1"/>
</dbReference>
<feature type="signal peptide" evidence="2">
    <location>
        <begin position="1"/>
        <end position="23"/>
    </location>
</feature>
<keyword evidence="6" id="KW-1185">Reference proteome</keyword>
<gene>
    <name evidence="3" type="ORF">EHO51_20300</name>
    <name evidence="4" type="ORF">F7D13_18255</name>
</gene>
<evidence type="ECO:0008006" key="7">
    <source>
        <dbReference type="Google" id="ProtNLM"/>
    </source>
</evidence>
<keyword evidence="2" id="KW-0732">Signal</keyword>
<dbReference type="Proteomes" id="UP000424673">
    <property type="component" value="Plasmid unnamed2"/>
</dbReference>